<proteinExistence type="inferred from homology"/>
<reference evidence="8" key="1">
    <citation type="submission" date="2018-07" db="EMBL/GenBank/DDBJ databases">
        <authorList>
            <person name="Quirk P.G."/>
            <person name="Krulwich T.A."/>
        </authorList>
    </citation>
    <scope>NUCLEOTIDE SEQUENCE</scope>
</reference>
<protein>
    <recommendedName>
        <fullName evidence="3">Mediator of RNA polymerase II transcription subunit 23</fullName>
    </recommendedName>
    <alternativeName>
        <fullName evidence="7">Mediator complex subunit 23</fullName>
    </alternativeName>
</protein>
<evidence type="ECO:0000256" key="2">
    <source>
        <dbReference type="ARBA" id="ARBA00010222"/>
    </source>
</evidence>
<dbReference type="GO" id="GO:0010628">
    <property type="term" value="P:positive regulation of gene expression"/>
    <property type="evidence" value="ECO:0007669"/>
    <property type="project" value="TreeGrafter"/>
</dbReference>
<dbReference type="PANTHER" id="PTHR12691">
    <property type="entry name" value="MEDIATOR OF RNA POLYMERASE II TRANSCRIPTION SUBUNIT 23"/>
    <property type="match status" value="1"/>
</dbReference>
<keyword evidence="6" id="KW-0539">Nucleus</keyword>
<evidence type="ECO:0000256" key="5">
    <source>
        <dbReference type="ARBA" id="ARBA00023163"/>
    </source>
</evidence>
<accession>A0A336LHK9</accession>
<dbReference type="OMA" id="QKHQKQR"/>
<dbReference type="GO" id="GO:0006357">
    <property type="term" value="P:regulation of transcription by RNA polymerase II"/>
    <property type="evidence" value="ECO:0007669"/>
    <property type="project" value="TreeGrafter"/>
</dbReference>
<dbReference type="PANTHER" id="PTHR12691:SF10">
    <property type="entry name" value="MEDIATOR OF RNA POLYMERASE II TRANSCRIPTION SUBUNIT 23"/>
    <property type="match status" value="1"/>
</dbReference>
<organism evidence="8">
    <name type="scientific">Culicoides sonorensis</name>
    <name type="common">Biting midge</name>
    <dbReference type="NCBI Taxonomy" id="179676"/>
    <lineage>
        <taxon>Eukaryota</taxon>
        <taxon>Metazoa</taxon>
        <taxon>Ecdysozoa</taxon>
        <taxon>Arthropoda</taxon>
        <taxon>Hexapoda</taxon>
        <taxon>Insecta</taxon>
        <taxon>Pterygota</taxon>
        <taxon>Neoptera</taxon>
        <taxon>Endopterygota</taxon>
        <taxon>Diptera</taxon>
        <taxon>Nematocera</taxon>
        <taxon>Chironomoidea</taxon>
        <taxon>Ceratopogonidae</taxon>
        <taxon>Ceratopogoninae</taxon>
        <taxon>Culicoides</taxon>
        <taxon>Monoculicoides</taxon>
    </lineage>
</organism>
<comment type="similarity">
    <text evidence="2">Belongs to the Mediator complex subunit 23 family.</text>
</comment>
<dbReference type="VEuPathDB" id="VectorBase:CSON011460"/>
<evidence type="ECO:0000313" key="8">
    <source>
        <dbReference type="EMBL" id="SSX17220.1"/>
    </source>
</evidence>
<dbReference type="InterPro" id="IPR021629">
    <property type="entry name" value="Mediator_Med23"/>
</dbReference>
<evidence type="ECO:0000256" key="3">
    <source>
        <dbReference type="ARBA" id="ARBA00019696"/>
    </source>
</evidence>
<dbReference type="AlphaFoldDB" id="A0A336LHK9"/>
<evidence type="ECO:0000256" key="6">
    <source>
        <dbReference type="ARBA" id="ARBA00023242"/>
    </source>
</evidence>
<dbReference type="EMBL" id="UFQT01000004">
    <property type="protein sequence ID" value="SSX17220.1"/>
    <property type="molecule type" value="Genomic_DNA"/>
</dbReference>
<name>A0A336LHK9_CULSO</name>
<keyword evidence="4" id="KW-0805">Transcription regulation</keyword>
<sequence length="1271" mass="147630">MEEVMFDCVAIQKSERSKLMKTQCLDQAKVLKECDDDVAKKDIIHKQLCAIKDQTAYNIQTYFEQLHVLVTEEKVIAARVLCEQLLAFENLIPENKWLWVETFKLIKKLLSSVDYKGVREVMKICREKASKCFTKDLRSDEIIQINALVDVLKYIFDRDACLLPAYFIITEIQKPDTVEMHWKVNHLISNYINEFTNVAQMLSIIFLPNLLPVVEHGDYVVNSWRLDPITLKLNLKGALPYNQQLTQPQTKLLRFILEQPYSRDFVCSLLNLQKNQRGTNIQLEENLIWLILSAMERSEGVNSTYEETIPSYWLHLSSQVIYFVLFQFATFPNIINSLYNALSVKKMSRGRNQLMWVLLQFISGSIQRNPIQNFLPVLDLFDLLYVEKEPLPIPDVTNPSCAQLMAPTCIWIHITRKAKLDHYIITRSLPLALKAQYDFLQQLANSTSLLSTNDFTITLLCNAYSTNQEYFSRPMAALIDTILGIKSNNTSNHNCLSMQMLDSLTVHSKMSLIHSIVTHLIAQSKSPTPNIISPGLIETYSRLLVYTEIESLGIKGFLGQLLPAVFKSHAWGVLHTLLEMFSYRINFHIPAHYKVQLLSHLNALVTIKHSVQLHLCIESTSLRIITGLASYEMLSQISRYYIADSKPSGSIVSTDSEELNRTLILTLARSIQNTSSNHDKSSLSWCKDFVNHIMQVTPHSWNPYTLQCFPSQIRDLLNQTNVSSETNTNLKKMVDDQYRTWISLTNEAEAISSGGSSTLFFCVVFKMLFETDNINPYAIKTIEKIGTRNIANNLRNLSDYIISEIKRCVFRPKDNNESQVCFYIIQSLLLKPTFRTRLQDFLSINSPEYWKQNNLENLLQFHQKYPEKFLPDEVSTPIYFGNVCLRLLPVLDLIIHRFIEFSTNQPIKALENILDTFGCLYKFHERPITYLYNTLYYYEQKLRDFPGLKRKLISCIALEICTNKFAISDMYRKYLQFSEINDNMFSKDTSYYSEIVKKVLDAIEDKNTQTSIDWRFNEFPNYPTFSLYTTCMEILCLPQAPAITTHNIMDIISKRYGNIPPGKIHTWINAIGLIIAHLPESYFMTVFERTRELLNSKKMKDWKYKQSPFVMFDFKTVYNSMLDKEFVNHLAVVHAVIQHFNIGQISVLIEYINKVLKPLIKTEYQMIYVCHIICPFLSRLEAEVPRAPMDITLILYEVLEQIDTSKNENSLVYLDPICDLLYHLKYMYIGDMLKTEIETIIKKLSPRLRMRLRFITRLNVVNENICIQTKF</sequence>
<evidence type="ECO:0000256" key="7">
    <source>
        <dbReference type="ARBA" id="ARBA00031961"/>
    </source>
</evidence>
<comment type="subcellular location">
    <subcellularLocation>
        <location evidence="1">Nucleus</location>
    </subcellularLocation>
</comment>
<dbReference type="GO" id="GO:0005667">
    <property type="term" value="C:transcription regulator complex"/>
    <property type="evidence" value="ECO:0007669"/>
    <property type="project" value="TreeGrafter"/>
</dbReference>
<gene>
    <name evidence="8" type="primary">CSON011460</name>
</gene>
<keyword evidence="5" id="KW-0804">Transcription</keyword>
<dbReference type="GO" id="GO:0016592">
    <property type="term" value="C:mediator complex"/>
    <property type="evidence" value="ECO:0007669"/>
    <property type="project" value="TreeGrafter"/>
</dbReference>
<evidence type="ECO:0000256" key="4">
    <source>
        <dbReference type="ARBA" id="ARBA00023015"/>
    </source>
</evidence>
<dbReference type="Pfam" id="PF11573">
    <property type="entry name" value="Med23"/>
    <property type="match status" value="2"/>
</dbReference>
<evidence type="ECO:0000256" key="1">
    <source>
        <dbReference type="ARBA" id="ARBA00004123"/>
    </source>
</evidence>